<protein>
    <submittedName>
        <fullName evidence="1">Ariadne-like RING finger protein R811</fullName>
    </submittedName>
</protein>
<name>A0ACB8GLE9_PSICU</name>
<accession>A0ACB8GLE9</accession>
<dbReference type="EMBL" id="JAFIQS020000011">
    <property type="protein sequence ID" value="KAH9475850.1"/>
    <property type="molecule type" value="Genomic_DNA"/>
</dbReference>
<sequence length="989" mass="107787">MSLAEFPLGQSRVVAGRYPPPGSDPHADAIRERRGPRGITPLDANLLHVPPIAGGFNSLLGAVRTKGNLPGDLREIMILRVAALNHASFEWIHHEIVARKEGLSTGQLYVIRDVDTPLPPISTVLTSLHTSALVFTDHSTRTARVPMDVIHDFKKELKSWLLGKDTSCSEEQVNAKVEDLYVEAAMVVASYNMVSRFLLSTDVAGLADMEVPWPVEKKEHFVTLPSFPPAKSPTHTIHAVTLVTDPSAPWLVFANSLLTDWTMWSYVVPYFLDFPSDADNKKTYNILLHSQRGHGKSTLPDTSPSDLEDKRLTTIPFLAHDIANLIDMLHIPLPVKSVIGVSQGGAAALAFGTLYGGGSNIKTESIVACDTSPRTAAGNKEAWDERIRLAFGPESSNATEYAERIGMRKLASVTVPRWFPPGSLCNPTTSPLAHGIKRAEWVERMIQATQPAGFAEGARALSEYDLLDDLFKNPVGKALLVSGSLDGGGKVGQGLQSLCETWKPHLESVKYLEIGVSGHLPMIDAPEVFTETLSQWIQASRTHLSLYHLNDSRRDQSCVDSIAHPTLYYYGGTGARKRIKGERNGHLGSIQRLTFSLYQLTSFAPIIPKLIVLMTQHPPPQETTVHQDGANPQSQGKAIDIVFLQDTTGSQGPYIQSARQAIRGICEKISASENLSQGLLRFGLIAFRDHPPQDMSYVTKSFGFTSNIDVMQSNLASLVASGGGDGPEAQTAALAEALNLQWADNAVKIVILITDSPPHGIGEPHDGFQQSPDQNDPLDIARQMAERGITLFVVGCEPALSKYHHAVDFYTGLAQITSGKIFPLLMADKLGDYIVGTAVETIETEKLIGEFEQVIVNDVYENNTSIEAVTERLRNQLDQRGAKINTIDVENVYNISEAAANNANVWQTSDSITSARSRVKKIRTPRMKHTYASGQAVPKVAMQMQQLSHQQAGRIVQQSMARSSVVTPMGYVSRLSGKSVANTALPPGA</sequence>
<keyword evidence="2" id="KW-1185">Reference proteome</keyword>
<evidence type="ECO:0000313" key="2">
    <source>
        <dbReference type="Proteomes" id="UP000664032"/>
    </source>
</evidence>
<gene>
    <name evidence="1" type="ORF">JR316_0011410</name>
</gene>
<organism evidence="1 2">
    <name type="scientific">Psilocybe cubensis</name>
    <name type="common">Psychedelic mushroom</name>
    <name type="synonym">Stropharia cubensis</name>
    <dbReference type="NCBI Taxonomy" id="181762"/>
    <lineage>
        <taxon>Eukaryota</taxon>
        <taxon>Fungi</taxon>
        <taxon>Dikarya</taxon>
        <taxon>Basidiomycota</taxon>
        <taxon>Agaricomycotina</taxon>
        <taxon>Agaricomycetes</taxon>
        <taxon>Agaricomycetidae</taxon>
        <taxon>Agaricales</taxon>
        <taxon>Agaricineae</taxon>
        <taxon>Strophariaceae</taxon>
        <taxon>Psilocybe</taxon>
    </lineage>
</organism>
<dbReference type="Proteomes" id="UP000664032">
    <property type="component" value="Unassembled WGS sequence"/>
</dbReference>
<proteinExistence type="predicted"/>
<reference evidence="1" key="1">
    <citation type="submission" date="2021-10" db="EMBL/GenBank/DDBJ databases">
        <title>Psilocybe cubensis genome.</title>
        <authorList>
            <person name="Mckernan K.J."/>
            <person name="Crawford S."/>
            <person name="Trippe A."/>
            <person name="Kane L.T."/>
            <person name="Mclaughlin S."/>
        </authorList>
    </citation>
    <scope>NUCLEOTIDE SEQUENCE</scope>
    <source>
        <strain evidence="1">MGC-MH-2018</strain>
    </source>
</reference>
<evidence type="ECO:0000313" key="1">
    <source>
        <dbReference type="EMBL" id="KAH9475850.1"/>
    </source>
</evidence>
<comment type="caution">
    <text evidence="1">The sequence shown here is derived from an EMBL/GenBank/DDBJ whole genome shotgun (WGS) entry which is preliminary data.</text>
</comment>